<sequence length="651" mass="72560">MQNDNDNDDDDDELFLERMRQRRRLGKGQQVQHPPIVDWERFFPFRSLNVLLVENDNSTCLLVCALLRNCSYQVTATANGLQAWRILQDDRNRIDLVLSEVSMPLLSGIGLLCKIMSHKTYKNIPVIMMSSHDSMVLVIKCLSKGAVDFLVKPIRKNELRNLWQHVWRRQQSSSDSGSGSFIHAQTYEKLKNAEESGNNTGSKDRGENCYSGLNNGDGSDNGSGTQSSWTRQGVEVNSPHPVLICDQTADHSGNTCAQVVFPKTEAFDHVWGHTTVDKSRKQEERLNDNGGVGKVLAPGNTIPNLKDEYSSEKYSINLAGTNENTSPGLHLKKGHDKLNRDLMEPQRENIVAEVKDQASDVICSITANTNDPVQTVFEASNGASKILKMKDKANSDSKVSLEPCSKRPRGIENATGNSHDDHHVLKLSNVSAFSRCASASTAIQAPITDMGSCSPLGNSSKAGRAKSIYNSPNFHLVPNEPSNICSNNINMDSRKQNLIRAGVFDEKSTLATKRLHPSSPLQSLEIVHAGPPQKAVLEENDIRIINILPNHPRALEEQTQVQQHCVQYRQRQKPPHSQDYRSSDDKVVETLQHKSRTVFCCRVEANAGKKFLSPLYSNCERNGQNRRTTNEDVRRMNINFENVVPGKSKSC</sequence>
<dbReference type="Pfam" id="PF00072">
    <property type="entry name" value="Response_reg"/>
    <property type="match status" value="1"/>
</dbReference>
<dbReference type="PANTHER" id="PTHR43874">
    <property type="entry name" value="TWO-COMPONENT RESPONSE REGULATOR"/>
    <property type="match status" value="1"/>
</dbReference>
<dbReference type="Gene3D" id="3.40.50.2300">
    <property type="match status" value="1"/>
</dbReference>
<dbReference type="PROSITE" id="PS50110">
    <property type="entry name" value="RESPONSE_REGULATORY"/>
    <property type="match status" value="1"/>
</dbReference>
<dbReference type="SUPFAM" id="SSF52172">
    <property type="entry name" value="CheY-like"/>
    <property type="match status" value="1"/>
</dbReference>
<dbReference type="InterPro" id="IPR001789">
    <property type="entry name" value="Sig_transdc_resp-reg_receiver"/>
</dbReference>
<evidence type="ECO:0000256" key="3">
    <source>
        <dbReference type="SAM" id="MobiDB-lite"/>
    </source>
</evidence>
<reference evidence="5 6" key="1">
    <citation type="submission" date="2017-09" db="EMBL/GenBank/DDBJ databases">
        <title>WGS assembly of Aquilegia coerulea Goldsmith.</title>
        <authorList>
            <person name="Hodges S."/>
            <person name="Kramer E."/>
            <person name="Nordborg M."/>
            <person name="Tomkins J."/>
            <person name="Borevitz J."/>
            <person name="Derieg N."/>
            <person name="Yan J."/>
            <person name="Mihaltcheva S."/>
            <person name="Hayes R.D."/>
            <person name="Rokhsar D."/>
        </authorList>
    </citation>
    <scope>NUCLEOTIDE SEQUENCE [LARGE SCALE GENOMIC DNA]</scope>
    <source>
        <strain evidence="6">cv. Goldsmith</strain>
    </source>
</reference>
<evidence type="ECO:0000313" key="6">
    <source>
        <dbReference type="Proteomes" id="UP000230069"/>
    </source>
</evidence>
<evidence type="ECO:0000259" key="4">
    <source>
        <dbReference type="PROSITE" id="PS50110"/>
    </source>
</evidence>
<proteinExistence type="predicted"/>
<evidence type="ECO:0000256" key="1">
    <source>
        <dbReference type="ARBA" id="ARBA00023012"/>
    </source>
</evidence>
<feature type="region of interest" description="Disordered" evidence="3">
    <location>
        <begin position="397"/>
        <end position="418"/>
    </location>
</feature>
<dbReference type="AlphaFoldDB" id="A0A2G5CLB5"/>
<feature type="region of interest" description="Disordered" evidence="3">
    <location>
        <begin position="193"/>
        <end position="231"/>
    </location>
</feature>
<feature type="domain" description="Response regulatory" evidence="4">
    <location>
        <begin position="49"/>
        <end position="167"/>
    </location>
</feature>
<dbReference type="SMART" id="SM00448">
    <property type="entry name" value="REC"/>
    <property type="match status" value="1"/>
</dbReference>
<dbReference type="InterPro" id="IPR045279">
    <property type="entry name" value="ARR-like"/>
</dbReference>
<dbReference type="PANTHER" id="PTHR43874:SF195">
    <property type="entry name" value="TWO-COMPONENT RESPONSE REGULATOR-LIKE PRR37 ISOFORM X1"/>
    <property type="match status" value="1"/>
</dbReference>
<dbReference type="EMBL" id="KZ305063">
    <property type="protein sequence ID" value="PIA32049.1"/>
    <property type="molecule type" value="Genomic_DNA"/>
</dbReference>
<evidence type="ECO:0000313" key="5">
    <source>
        <dbReference type="EMBL" id="PIA32049.1"/>
    </source>
</evidence>
<dbReference type="GO" id="GO:0000160">
    <property type="term" value="P:phosphorelay signal transduction system"/>
    <property type="evidence" value="ECO:0007669"/>
    <property type="project" value="UniProtKB-KW"/>
</dbReference>
<dbReference type="OrthoDB" id="60033at2759"/>
<feature type="region of interest" description="Disordered" evidence="3">
    <location>
        <begin position="286"/>
        <end position="306"/>
    </location>
</feature>
<gene>
    <name evidence="5" type="ORF">AQUCO_04600015v1</name>
</gene>
<feature type="compositionally biased region" description="Low complexity" evidence="3">
    <location>
        <begin position="211"/>
        <end position="228"/>
    </location>
</feature>
<comment type="caution">
    <text evidence="2">Lacks conserved residue(s) required for the propagation of feature annotation.</text>
</comment>
<evidence type="ECO:0000256" key="2">
    <source>
        <dbReference type="PROSITE-ProRule" id="PRU00169"/>
    </source>
</evidence>
<dbReference type="GO" id="GO:0009736">
    <property type="term" value="P:cytokinin-activated signaling pathway"/>
    <property type="evidence" value="ECO:0007669"/>
    <property type="project" value="InterPro"/>
</dbReference>
<name>A0A2G5CLB5_AQUCA</name>
<dbReference type="InterPro" id="IPR011006">
    <property type="entry name" value="CheY-like_superfamily"/>
</dbReference>
<dbReference type="Proteomes" id="UP000230069">
    <property type="component" value="Unassembled WGS sequence"/>
</dbReference>
<keyword evidence="1" id="KW-0902">Two-component regulatory system</keyword>
<organism evidence="5 6">
    <name type="scientific">Aquilegia coerulea</name>
    <name type="common">Rocky mountain columbine</name>
    <dbReference type="NCBI Taxonomy" id="218851"/>
    <lineage>
        <taxon>Eukaryota</taxon>
        <taxon>Viridiplantae</taxon>
        <taxon>Streptophyta</taxon>
        <taxon>Embryophyta</taxon>
        <taxon>Tracheophyta</taxon>
        <taxon>Spermatophyta</taxon>
        <taxon>Magnoliopsida</taxon>
        <taxon>Ranunculales</taxon>
        <taxon>Ranunculaceae</taxon>
        <taxon>Thalictroideae</taxon>
        <taxon>Aquilegia</taxon>
    </lineage>
</organism>
<keyword evidence="6" id="KW-1185">Reference proteome</keyword>
<protein>
    <recommendedName>
        <fullName evidence="4">Response regulatory domain-containing protein</fullName>
    </recommendedName>
</protein>
<accession>A0A2G5CLB5</accession>